<evidence type="ECO:0000313" key="3">
    <source>
        <dbReference type="EMBL" id="WRQ86163.1"/>
    </source>
</evidence>
<name>A0ABZ1C4C5_9BACT</name>
<accession>A0ABZ1C4C5</accession>
<reference evidence="3 4" key="2">
    <citation type="submission" date="2023-12" db="EMBL/GenBank/DDBJ databases">
        <title>Description of an unclassified Opitutus bacterium of Verrucomicrobiota.</title>
        <authorList>
            <person name="Zhang D.-F."/>
        </authorList>
    </citation>
    <scope>NUCLEOTIDE SEQUENCE [LARGE SCALE GENOMIC DNA]</scope>
    <source>
        <strain evidence="3 4">WL0086</strain>
    </source>
</reference>
<proteinExistence type="predicted"/>
<keyword evidence="4" id="KW-1185">Reference proteome</keyword>
<evidence type="ECO:0000256" key="2">
    <source>
        <dbReference type="SAM" id="SignalP"/>
    </source>
</evidence>
<feature type="signal peptide" evidence="2">
    <location>
        <begin position="1"/>
        <end position="26"/>
    </location>
</feature>
<dbReference type="RefSeq" id="WP_221031669.1">
    <property type="nucleotide sequence ID" value="NZ_CP139781.1"/>
</dbReference>
<evidence type="ECO:0008006" key="5">
    <source>
        <dbReference type="Google" id="ProtNLM"/>
    </source>
</evidence>
<evidence type="ECO:0000256" key="1">
    <source>
        <dbReference type="SAM" id="MobiDB-lite"/>
    </source>
</evidence>
<sequence length="232" mass="25102">MNKTTSVLRTLLLSASSVLLFNPLHAHTNVEPHNHLKTKSAEATYEMVVDDDAHETVTVAYVLQHRLEVPGQDDVYRYLVKVDLTKFSVAKRQALSLANLGIQSPTHTVELIDGPAIAGWPVDYQLATTDASGHTVWKTLPAILKDTGSTSYKVDAFDPVVADSVEMINPQSDTFAIYVEFSTRTFFADVGLDAALIQTAPPATDTFVPEMKTGHHNVPPPIPPGGSGGDNP</sequence>
<protein>
    <recommendedName>
        <fullName evidence="5">DUF4424 domain-containing protein</fullName>
    </recommendedName>
</protein>
<keyword evidence="2" id="KW-0732">Signal</keyword>
<dbReference type="EMBL" id="CP139781">
    <property type="protein sequence ID" value="WRQ86163.1"/>
    <property type="molecule type" value="Genomic_DNA"/>
</dbReference>
<feature type="region of interest" description="Disordered" evidence="1">
    <location>
        <begin position="212"/>
        <end position="232"/>
    </location>
</feature>
<dbReference type="Proteomes" id="UP000738431">
    <property type="component" value="Chromosome"/>
</dbReference>
<evidence type="ECO:0000313" key="4">
    <source>
        <dbReference type="Proteomes" id="UP000738431"/>
    </source>
</evidence>
<gene>
    <name evidence="3" type="ORF">K1X11_015215</name>
</gene>
<feature type="chain" id="PRO_5047196008" description="DUF4424 domain-containing protein" evidence="2">
    <location>
        <begin position="27"/>
        <end position="232"/>
    </location>
</feature>
<organism evidence="3 4">
    <name type="scientific">Actomonas aquatica</name>
    <dbReference type="NCBI Taxonomy" id="2866162"/>
    <lineage>
        <taxon>Bacteria</taxon>
        <taxon>Pseudomonadati</taxon>
        <taxon>Verrucomicrobiota</taxon>
        <taxon>Opitutia</taxon>
        <taxon>Opitutales</taxon>
        <taxon>Opitutaceae</taxon>
        <taxon>Actomonas</taxon>
    </lineage>
</organism>
<reference evidence="3 4" key="1">
    <citation type="submission" date="2021-08" db="EMBL/GenBank/DDBJ databases">
        <authorList>
            <person name="Zhang D."/>
            <person name="Zhang A."/>
            <person name="Wang L."/>
        </authorList>
    </citation>
    <scope>NUCLEOTIDE SEQUENCE [LARGE SCALE GENOMIC DNA]</scope>
    <source>
        <strain evidence="3 4">WL0086</strain>
    </source>
</reference>